<dbReference type="Proteomes" id="UP000323000">
    <property type="component" value="Chromosome 6"/>
</dbReference>
<dbReference type="SUPFAM" id="SSF53474">
    <property type="entry name" value="alpha/beta-Hydrolases"/>
    <property type="match status" value="1"/>
</dbReference>
<dbReference type="GO" id="GO:0080030">
    <property type="term" value="F:methyl indole-3-acetate esterase activity"/>
    <property type="evidence" value="ECO:0007669"/>
    <property type="project" value="TreeGrafter"/>
</dbReference>
<dbReference type="PANTHER" id="PTHR10992:SF1066">
    <property type="entry name" value="METHYL JASMONATE ESTERASE 1"/>
    <property type="match status" value="1"/>
</dbReference>
<dbReference type="InterPro" id="IPR045889">
    <property type="entry name" value="MES/HNL"/>
</dbReference>
<protein>
    <recommendedName>
        <fullName evidence="1">AB hydrolase-1 domain-containing protein</fullName>
    </recommendedName>
</protein>
<reference evidence="3" key="1">
    <citation type="journal article" date="2019" name="Gigascience">
        <title>De novo genome assembly of the endangered Acer yangbiense, a plant species with extremely small populations endemic to Yunnan Province, China.</title>
        <authorList>
            <person name="Yang J."/>
            <person name="Wariss H.M."/>
            <person name="Tao L."/>
            <person name="Zhang R."/>
            <person name="Yun Q."/>
            <person name="Hollingsworth P."/>
            <person name="Dao Z."/>
            <person name="Luo G."/>
            <person name="Guo H."/>
            <person name="Ma Y."/>
            <person name="Sun W."/>
        </authorList>
    </citation>
    <scope>NUCLEOTIDE SEQUENCE [LARGE SCALE GENOMIC DNA]</scope>
    <source>
        <strain evidence="3">cv. Malutang</strain>
    </source>
</reference>
<dbReference type="GO" id="GO:0009696">
    <property type="term" value="P:salicylic acid metabolic process"/>
    <property type="evidence" value="ECO:0007669"/>
    <property type="project" value="TreeGrafter"/>
</dbReference>
<sequence length="262" mass="29772">MEKRDEKHFVLVHGACHGAWCWYKVATLLKTAGHRVTALDMAACGTHPSQLHEVPSISDYFKPLTEFMASLPPEERVILVGHSMGGYCISAAMESFPEKVSVAVFCTAFMPSLEFSYTTLYVEFNRRLDSHMDSVFTFGNGPNNQPTSLLFGPDFMFSKLYQLSPPEDLTLAVLLVRPRPLYNDEAMLNKAMILTKDKYGSVPRVFIVCDRDNTMQEDFQRWMIENNPTDDVKLISGSDHMPMFSKPKELCFCLQEIAEKYP</sequence>
<keyword evidence="3" id="KW-1185">Reference proteome</keyword>
<dbReference type="Pfam" id="PF12697">
    <property type="entry name" value="Abhydrolase_6"/>
    <property type="match status" value="1"/>
</dbReference>
<evidence type="ECO:0000313" key="3">
    <source>
        <dbReference type="Proteomes" id="UP000323000"/>
    </source>
</evidence>
<feature type="domain" description="AB hydrolase-1" evidence="1">
    <location>
        <begin position="9"/>
        <end position="250"/>
    </location>
</feature>
<comment type="caution">
    <text evidence="2">The sequence shown here is derived from an EMBL/GenBank/DDBJ whole genome shotgun (WGS) entry which is preliminary data.</text>
</comment>
<dbReference type="InterPro" id="IPR000073">
    <property type="entry name" value="AB_hydrolase_1"/>
</dbReference>
<dbReference type="GO" id="GO:0080032">
    <property type="term" value="F:methyl jasmonate esterase activity"/>
    <property type="evidence" value="ECO:0007669"/>
    <property type="project" value="TreeGrafter"/>
</dbReference>
<name>A0A5C7HRW4_9ROSI</name>
<gene>
    <name evidence="2" type="ORF">EZV62_014092</name>
</gene>
<dbReference type="InterPro" id="IPR029058">
    <property type="entry name" value="AB_hydrolase_fold"/>
</dbReference>
<accession>A0A5C7HRW4</accession>
<dbReference type="FunFam" id="3.40.50.1820:FF:000051">
    <property type="entry name" value="(S)-hydroxynitrile lyase"/>
    <property type="match status" value="1"/>
</dbReference>
<dbReference type="OrthoDB" id="408373at2759"/>
<dbReference type="PANTHER" id="PTHR10992">
    <property type="entry name" value="METHYLESTERASE FAMILY MEMBER"/>
    <property type="match status" value="1"/>
</dbReference>
<dbReference type="Gene3D" id="3.40.50.1820">
    <property type="entry name" value="alpha/beta hydrolase"/>
    <property type="match status" value="1"/>
</dbReference>
<dbReference type="EMBL" id="VAHF01000006">
    <property type="protein sequence ID" value="TXG59519.1"/>
    <property type="molecule type" value="Genomic_DNA"/>
</dbReference>
<evidence type="ECO:0000313" key="2">
    <source>
        <dbReference type="EMBL" id="TXG59519.1"/>
    </source>
</evidence>
<dbReference type="GO" id="GO:0009694">
    <property type="term" value="P:jasmonic acid metabolic process"/>
    <property type="evidence" value="ECO:0007669"/>
    <property type="project" value="TreeGrafter"/>
</dbReference>
<evidence type="ECO:0000259" key="1">
    <source>
        <dbReference type="Pfam" id="PF12697"/>
    </source>
</evidence>
<organism evidence="2 3">
    <name type="scientific">Acer yangbiense</name>
    <dbReference type="NCBI Taxonomy" id="1000413"/>
    <lineage>
        <taxon>Eukaryota</taxon>
        <taxon>Viridiplantae</taxon>
        <taxon>Streptophyta</taxon>
        <taxon>Embryophyta</taxon>
        <taxon>Tracheophyta</taxon>
        <taxon>Spermatophyta</taxon>
        <taxon>Magnoliopsida</taxon>
        <taxon>eudicotyledons</taxon>
        <taxon>Gunneridae</taxon>
        <taxon>Pentapetalae</taxon>
        <taxon>rosids</taxon>
        <taxon>malvids</taxon>
        <taxon>Sapindales</taxon>
        <taxon>Sapindaceae</taxon>
        <taxon>Hippocastanoideae</taxon>
        <taxon>Acereae</taxon>
        <taxon>Acer</taxon>
    </lineage>
</organism>
<dbReference type="GO" id="GO:0080031">
    <property type="term" value="F:methyl salicylate esterase activity"/>
    <property type="evidence" value="ECO:0007669"/>
    <property type="project" value="TreeGrafter"/>
</dbReference>
<dbReference type="AlphaFoldDB" id="A0A5C7HRW4"/>
<proteinExistence type="predicted"/>